<comment type="caution">
    <text evidence="2">The sequence shown here is derived from an EMBL/GenBank/DDBJ whole genome shotgun (WGS) entry which is preliminary data.</text>
</comment>
<proteinExistence type="predicted"/>
<protein>
    <submittedName>
        <fullName evidence="2">Uncharacterized protein</fullName>
    </submittedName>
</protein>
<feature type="signal peptide" evidence="1">
    <location>
        <begin position="1"/>
        <end position="26"/>
    </location>
</feature>
<dbReference type="AlphaFoldDB" id="A0AA38XMA1"/>
<name>A0AA38XMA1_9EURO</name>
<organism evidence="2">
    <name type="scientific">Knufia peltigerae</name>
    <dbReference type="NCBI Taxonomy" id="1002370"/>
    <lineage>
        <taxon>Eukaryota</taxon>
        <taxon>Fungi</taxon>
        <taxon>Dikarya</taxon>
        <taxon>Ascomycota</taxon>
        <taxon>Pezizomycotina</taxon>
        <taxon>Eurotiomycetes</taxon>
        <taxon>Chaetothyriomycetidae</taxon>
        <taxon>Chaetothyriales</taxon>
        <taxon>Trichomeriaceae</taxon>
        <taxon>Knufia</taxon>
    </lineage>
</organism>
<dbReference type="EMBL" id="JAPDRN010000174">
    <property type="protein sequence ID" value="KAJ9616039.1"/>
    <property type="molecule type" value="Genomic_DNA"/>
</dbReference>
<gene>
    <name evidence="2" type="ORF">H2204_014146</name>
</gene>
<keyword evidence="1" id="KW-0732">Signal</keyword>
<accession>A0AA38XMA1</accession>
<evidence type="ECO:0000256" key="1">
    <source>
        <dbReference type="SAM" id="SignalP"/>
    </source>
</evidence>
<reference evidence="2" key="1">
    <citation type="submission" date="2022-10" db="EMBL/GenBank/DDBJ databases">
        <title>Culturing micro-colonial fungi from biological soil crusts in the Mojave desert and describing Neophaeococcomyces mojavensis, and introducing the new genera and species Taxawa tesnikishii.</title>
        <authorList>
            <person name="Kurbessoian T."/>
            <person name="Stajich J.E."/>
        </authorList>
    </citation>
    <scope>NUCLEOTIDE SEQUENCE</scope>
    <source>
        <strain evidence="2">TK_35</strain>
    </source>
</reference>
<evidence type="ECO:0000313" key="2">
    <source>
        <dbReference type="EMBL" id="KAJ9616039.1"/>
    </source>
</evidence>
<sequence>MALRLIPLRSMLAAACLLPTLGSGAGRTDGAPSAPTAPPARWSEHVAISAGAGQQIHDHHPDVVLRIVTPEDGERITGAAKTGQFVRQVFGASSTTRLDPKYLRGTNVHAVPSPAMELMPSLLNDWLERYFTVFPSAIPQGRTLLRVEANEWALVYQKPKAGQQLYQLNHFTRLRLQQPDGSTVDAAYCNDPGRDATLEQWQANDYARLRASARELAASCVQRFTSKLPQFFPQPLPTAGSGDGTARVRVFNSATEQVTMLSDAYCLADNSRRFDDPRWPASRDVAAEDSEAGNVSLGIAETETMRSLKSPKYREYAVQAGHPLIFDADVRHRGAFCSGTLAVQIIPITGVDYEVKLDTVGQVCRLNVHSVDPEGVRLAVPARRAPETCTRPDLDYTTLPAKTPREPLDAMGVFLFTDSALQVQPADRDSAPLQLADGPADAARLQMLLQQMLAKPGTRACVIVPEQDHASPLNTLLRDYVLEHGAALPGLWETAATVNQARRADPAAPMDLQAAVQHCQTLGRLDFRVQ</sequence>
<feature type="chain" id="PRO_5041388496" evidence="1">
    <location>
        <begin position="27"/>
        <end position="530"/>
    </location>
</feature>